<feature type="domain" description="TRPM-like" evidence="11">
    <location>
        <begin position="705"/>
        <end position="820"/>
    </location>
</feature>
<sequence length="1213" mass="142976">MPKEIARKILSVTVSVIARRGQIVLEGQVEFFENDQQIDKSIPFKRILKENFQEFSKEDLSHFEKFKPHLIIKLNNTIHNLFFEQDVKNRLKKDVKLIFNLFNPIIITDGLNGEVTELITDIVHEYNSISEEQRIFCIGLTEWNSNFKLDKSFIKYDISRETLLNCYQDFYVFHDALSKETLTDFQSHIVQEIKRLYGNNIPVVRFVIGTNRETLQTIGAALNNKEPVILFENTCKFGLELLQNCVYKSRNIEDYNLSNDMTSTLRKIEQNSDFLLMYHFDEDLRIKSIFDLIYRVSFAIINNFQRVSLFLESDIDYLCHNDQFLSMINRTKPKLLISFSHLSRDLDYYDHFFAIFKHIFLPLDPWILESNLDKSNLYLVDKLSLDNAFCEFDTSAVICIDSSRNCLRYFHHEFVTGPDVIALKNVQEVRNSIDMIDPLEKVPKVYFLTKGDENDIKDVLLRLEKNETIIVFPGLDGAAKLISQFCFDQQTNLKSREEDLDKEFWLNRIKETFSSLGNNDEKVNECYSNLKRILSKKEYLVDFNESYSIIQLKDSLYNHFFMNDIETTERKLNLCLLFETVDFIKDREQAKNYIRATSNEEKQKKLLLYSLIGNNSLIVEEYLTSGYFYKLITSCDDIVKLYKMMSRKKSSHSFLLKNFTNEISSTEFQGQQFLKQDLKRLYTKYIIDRNQFLNFERCVIFNHLDIPLAIFNWAILYNHQDIAYVLWREGKKSVVMLGLLSKGILLSLSTTARKHHEINMADNLKYWSDIWEKRSYGTLEQVYKTSRETAHNLLAIPKLQWGTQSVLDLSKATNSKFFISNPACQTLLSEMWIGKIHYDNSTFKILLTLLLCLLLPVFSPIFVKYLLSFKGIEQDGSRLKRCCFNNSKLLLFFYAPIVKFWLRMITNLIFIGCFTCFVLTDLHPWTEKSRPSILEILTTIWVFSLILEEIYQVLTMKMEYFKDSWNILDCSSYFMFTLAFILRISLPLERFSWVRNFFCLSLGCFYIGLLQICYVSEVTGPKLIMVQKMLKNLFQFMVILTIFMLSYGVVSQGLRHPNASLDWNLLKNIIYKPYWQMYGELFLDDIEGNNQDCNNSCPEKSWLALILFAIYMVIVNILLLNLLIAMFSSTYEKVESESEIIYKYQRFELINEYIRKPFLPPPLNVIHLLWYCCTIRCPDCRSSRGIELEQTFLLDEREAMLMYLKNENEKTDN</sequence>
<evidence type="ECO:0000259" key="9">
    <source>
        <dbReference type="Pfam" id="PF00520"/>
    </source>
</evidence>
<evidence type="ECO:0000313" key="13">
    <source>
        <dbReference type="Proteomes" id="UP000549394"/>
    </source>
</evidence>
<evidence type="ECO:0000256" key="1">
    <source>
        <dbReference type="ARBA" id="ARBA00004141"/>
    </source>
</evidence>
<dbReference type="EMBL" id="CAJFCJ010000036">
    <property type="protein sequence ID" value="CAD5126251.1"/>
    <property type="molecule type" value="Genomic_DNA"/>
</dbReference>
<evidence type="ECO:0000256" key="8">
    <source>
        <dbReference type="SAM" id="Phobius"/>
    </source>
</evidence>
<dbReference type="Proteomes" id="UP000549394">
    <property type="component" value="Unassembled WGS sequence"/>
</dbReference>
<dbReference type="InterPro" id="IPR005821">
    <property type="entry name" value="Ion_trans_dom"/>
</dbReference>
<dbReference type="AlphaFoldDB" id="A0A7I8WDI7"/>
<dbReference type="Pfam" id="PF00520">
    <property type="entry name" value="Ion_trans"/>
    <property type="match status" value="1"/>
</dbReference>
<evidence type="ECO:0000259" key="10">
    <source>
        <dbReference type="Pfam" id="PF18139"/>
    </source>
</evidence>
<feature type="transmembrane region" description="Helical" evidence="8">
    <location>
        <begin position="845"/>
        <end position="868"/>
    </location>
</feature>
<reference evidence="12 13" key="1">
    <citation type="submission" date="2020-08" db="EMBL/GenBank/DDBJ databases">
        <authorList>
            <person name="Hejnol A."/>
        </authorList>
    </citation>
    <scope>NUCLEOTIDE SEQUENCE [LARGE SCALE GENOMIC DNA]</scope>
</reference>
<keyword evidence="5" id="KW-0406">Ion transport</keyword>
<keyword evidence="6 8" id="KW-0472">Membrane</keyword>
<dbReference type="PANTHER" id="PTHR13800:SF12">
    <property type="entry name" value="TRANSIENT RECEPTOR POTENTIAL CATION CHANNEL SUBFAMILY M MEMBER-LIKE 2"/>
    <property type="match status" value="1"/>
</dbReference>
<dbReference type="InterPro" id="IPR041491">
    <property type="entry name" value="TRPM_SLOG"/>
</dbReference>
<feature type="transmembrane region" description="Helical" evidence="8">
    <location>
        <begin position="932"/>
        <end position="954"/>
    </location>
</feature>
<keyword evidence="3 8" id="KW-0812">Transmembrane</keyword>
<dbReference type="GO" id="GO:0005886">
    <property type="term" value="C:plasma membrane"/>
    <property type="evidence" value="ECO:0007669"/>
    <property type="project" value="TreeGrafter"/>
</dbReference>
<evidence type="ECO:0000256" key="3">
    <source>
        <dbReference type="ARBA" id="ARBA00022692"/>
    </source>
</evidence>
<feature type="domain" description="TRPM SLOG" evidence="10">
    <location>
        <begin position="67"/>
        <end position="236"/>
    </location>
</feature>
<keyword evidence="7" id="KW-0407">Ion channel</keyword>
<dbReference type="PANTHER" id="PTHR13800">
    <property type="entry name" value="TRANSIENT RECEPTOR POTENTIAL CATION CHANNEL, SUBFAMILY M, MEMBER 6"/>
    <property type="match status" value="1"/>
</dbReference>
<feature type="transmembrane region" description="Helical" evidence="8">
    <location>
        <begin position="966"/>
        <end position="986"/>
    </location>
</feature>
<feature type="transmembrane region" description="Helical" evidence="8">
    <location>
        <begin position="1033"/>
        <end position="1054"/>
    </location>
</feature>
<dbReference type="Pfam" id="PF18139">
    <property type="entry name" value="LSDAT_euk"/>
    <property type="match status" value="1"/>
</dbReference>
<feature type="domain" description="Ion transport" evidence="9">
    <location>
        <begin position="900"/>
        <end position="1138"/>
    </location>
</feature>
<comment type="subcellular location">
    <subcellularLocation>
        <location evidence="1">Membrane</location>
        <topology evidence="1">Multi-pass membrane protein</topology>
    </subcellularLocation>
</comment>
<dbReference type="InterPro" id="IPR050927">
    <property type="entry name" value="TRPM"/>
</dbReference>
<evidence type="ECO:0000256" key="6">
    <source>
        <dbReference type="ARBA" id="ARBA00023136"/>
    </source>
</evidence>
<feature type="transmembrane region" description="Helical" evidence="8">
    <location>
        <begin position="1102"/>
        <end position="1124"/>
    </location>
</feature>
<keyword evidence="2" id="KW-0813">Transport</keyword>
<feature type="transmembrane region" description="Helical" evidence="8">
    <location>
        <begin position="992"/>
        <end position="1012"/>
    </location>
</feature>
<proteinExistence type="predicted"/>
<keyword evidence="13" id="KW-1185">Reference proteome</keyword>
<organism evidence="12 13">
    <name type="scientific">Dimorphilus gyrociliatus</name>
    <dbReference type="NCBI Taxonomy" id="2664684"/>
    <lineage>
        <taxon>Eukaryota</taxon>
        <taxon>Metazoa</taxon>
        <taxon>Spiralia</taxon>
        <taxon>Lophotrochozoa</taxon>
        <taxon>Annelida</taxon>
        <taxon>Polychaeta</taxon>
        <taxon>Polychaeta incertae sedis</taxon>
        <taxon>Dinophilidae</taxon>
        <taxon>Dimorphilus</taxon>
    </lineage>
</organism>
<name>A0A7I8WDI7_9ANNE</name>
<evidence type="ECO:0000256" key="7">
    <source>
        <dbReference type="ARBA" id="ARBA00023303"/>
    </source>
</evidence>
<evidence type="ECO:0000256" key="5">
    <source>
        <dbReference type="ARBA" id="ARBA00023065"/>
    </source>
</evidence>
<comment type="caution">
    <text evidence="12">The sequence shown here is derived from an EMBL/GenBank/DDBJ whole genome shotgun (WGS) entry which is preliminary data.</text>
</comment>
<gene>
    <name evidence="12" type="ORF">DGYR_LOCUS13503</name>
</gene>
<evidence type="ECO:0000259" key="11">
    <source>
        <dbReference type="Pfam" id="PF25508"/>
    </source>
</evidence>
<evidence type="ECO:0000256" key="2">
    <source>
        <dbReference type="ARBA" id="ARBA00022448"/>
    </source>
</evidence>
<evidence type="ECO:0000256" key="4">
    <source>
        <dbReference type="ARBA" id="ARBA00022989"/>
    </source>
</evidence>
<accession>A0A7I8WDI7</accession>
<dbReference type="InterPro" id="IPR057366">
    <property type="entry name" value="TRPM-like"/>
</dbReference>
<evidence type="ECO:0000313" key="12">
    <source>
        <dbReference type="EMBL" id="CAD5126251.1"/>
    </source>
</evidence>
<feature type="transmembrane region" description="Helical" evidence="8">
    <location>
        <begin position="889"/>
        <end position="920"/>
    </location>
</feature>
<protein>
    <submittedName>
        <fullName evidence="12">DgyrCDS14416</fullName>
    </submittedName>
</protein>
<dbReference type="Pfam" id="PF25508">
    <property type="entry name" value="TRPM2"/>
    <property type="match status" value="1"/>
</dbReference>
<dbReference type="GO" id="GO:0099604">
    <property type="term" value="F:ligand-gated calcium channel activity"/>
    <property type="evidence" value="ECO:0007669"/>
    <property type="project" value="TreeGrafter"/>
</dbReference>
<keyword evidence="4 8" id="KW-1133">Transmembrane helix</keyword>
<dbReference type="OrthoDB" id="6238217at2759"/>